<comment type="caution">
    <text evidence="1">The sequence shown here is derived from an EMBL/GenBank/DDBJ whole genome shotgun (WGS) entry which is preliminary data.</text>
</comment>
<protein>
    <submittedName>
        <fullName evidence="1">Uncharacterized protein</fullName>
    </submittedName>
</protein>
<accession>A0AAN7A1R9</accession>
<dbReference type="AlphaFoldDB" id="A0AAN7A1R9"/>
<name>A0AAN7A1R9_9PEZI</name>
<keyword evidence="2" id="KW-1185">Reference proteome</keyword>
<organism evidence="1 2">
    <name type="scientific">Triangularia setosa</name>
    <dbReference type="NCBI Taxonomy" id="2587417"/>
    <lineage>
        <taxon>Eukaryota</taxon>
        <taxon>Fungi</taxon>
        <taxon>Dikarya</taxon>
        <taxon>Ascomycota</taxon>
        <taxon>Pezizomycotina</taxon>
        <taxon>Sordariomycetes</taxon>
        <taxon>Sordariomycetidae</taxon>
        <taxon>Sordariales</taxon>
        <taxon>Podosporaceae</taxon>
        <taxon>Triangularia</taxon>
    </lineage>
</organism>
<dbReference type="EMBL" id="MU866729">
    <property type="protein sequence ID" value="KAK4170858.1"/>
    <property type="molecule type" value="Genomic_DNA"/>
</dbReference>
<gene>
    <name evidence="1" type="ORF">QBC36DRAFT_341136</name>
</gene>
<evidence type="ECO:0000313" key="2">
    <source>
        <dbReference type="Proteomes" id="UP001302321"/>
    </source>
</evidence>
<proteinExistence type="predicted"/>
<dbReference type="Proteomes" id="UP001302321">
    <property type="component" value="Unassembled WGS sequence"/>
</dbReference>
<reference evidence="1" key="2">
    <citation type="submission" date="2023-05" db="EMBL/GenBank/DDBJ databases">
        <authorList>
            <consortium name="Lawrence Berkeley National Laboratory"/>
            <person name="Steindorff A."/>
            <person name="Hensen N."/>
            <person name="Bonometti L."/>
            <person name="Westerberg I."/>
            <person name="Brannstrom I.O."/>
            <person name="Guillou S."/>
            <person name="Cros-Aarteil S."/>
            <person name="Calhoun S."/>
            <person name="Haridas S."/>
            <person name="Kuo A."/>
            <person name="Mondo S."/>
            <person name="Pangilinan J."/>
            <person name="Riley R."/>
            <person name="Labutti K."/>
            <person name="Andreopoulos B."/>
            <person name="Lipzen A."/>
            <person name="Chen C."/>
            <person name="Yanf M."/>
            <person name="Daum C."/>
            <person name="Ng V."/>
            <person name="Clum A."/>
            <person name="Ohm R."/>
            <person name="Martin F."/>
            <person name="Silar P."/>
            <person name="Natvig D."/>
            <person name="Lalanne C."/>
            <person name="Gautier V."/>
            <person name="Ament-Velasquez S.L."/>
            <person name="Kruys A."/>
            <person name="Hutchinson M.I."/>
            <person name="Powell A.J."/>
            <person name="Barry K."/>
            <person name="Miller A.N."/>
            <person name="Grigoriev I.V."/>
            <person name="Debuchy R."/>
            <person name="Gladieux P."/>
            <person name="Thoren M.H."/>
            <person name="Johannesson H."/>
        </authorList>
    </citation>
    <scope>NUCLEOTIDE SEQUENCE</scope>
    <source>
        <strain evidence="1">CBS 892.96</strain>
    </source>
</reference>
<reference evidence="1" key="1">
    <citation type="journal article" date="2023" name="Mol. Phylogenet. Evol.">
        <title>Genome-scale phylogeny and comparative genomics of the fungal order Sordariales.</title>
        <authorList>
            <person name="Hensen N."/>
            <person name="Bonometti L."/>
            <person name="Westerberg I."/>
            <person name="Brannstrom I.O."/>
            <person name="Guillou S."/>
            <person name="Cros-Aarteil S."/>
            <person name="Calhoun S."/>
            <person name="Haridas S."/>
            <person name="Kuo A."/>
            <person name="Mondo S."/>
            <person name="Pangilinan J."/>
            <person name="Riley R."/>
            <person name="LaButti K."/>
            <person name="Andreopoulos B."/>
            <person name="Lipzen A."/>
            <person name="Chen C."/>
            <person name="Yan M."/>
            <person name="Daum C."/>
            <person name="Ng V."/>
            <person name="Clum A."/>
            <person name="Steindorff A."/>
            <person name="Ohm R.A."/>
            <person name="Martin F."/>
            <person name="Silar P."/>
            <person name="Natvig D.O."/>
            <person name="Lalanne C."/>
            <person name="Gautier V."/>
            <person name="Ament-Velasquez S.L."/>
            <person name="Kruys A."/>
            <person name="Hutchinson M.I."/>
            <person name="Powell A.J."/>
            <person name="Barry K."/>
            <person name="Miller A.N."/>
            <person name="Grigoriev I.V."/>
            <person name="Debuchy R."/>
            <person name="Gladieux P."/>
            <person name="Hiltunen Thoren M."/>
            <person name="Johannesson H."/>
        </authorList>
    </citation>
    <scope>NUCLEOTIDE SEQUENCE</scope>
    <source>
        <strain evidence="1">CBS 892.96</strain>
    </source>
</reference>
<sequence>MGEGSPMGLDCMCRCTFETCGAGSCLLKGHGLRYPEIEACTEGNVTSSLRKRVFTKDDETFRYLGH</sequence>
<evidence type="ECO:0000313" key="1">
    <source>
        <dbReference type="EMBL" id="KAK4170858.1"/>
    </source>
</evidence>